<evidence type="ECO:0000313" key="3">
    <source>
        <dbReference type="Proteomes" id="UP000655410"/>
    </source>
</evidence>
<dbReference type="RefSeq" id="WP_188784930.1">
    <property type="nucleotide sequence ID" value="NZ_BMNI01000010.1"/>
</dbReference>
<gene>
    <name evidence="2" type="ORF">GCM10011584_30920</name>
</gene>
<keyword evidence="1" id="KW-1133">Transmembrane helix</keyword>
<keyword evidence="3" id="KW-1185">Reference proteome</keyword>
<proteinExistence type="predicted"/>
<reference evidence="3" key="1">
    <citation type="journal article" date="2019" name="Int. J. Syst. Evol. Microbiol.">
        <title>The Global Catalogue of Microorganisms (GCM) 10K type strain sequencing project: providing services to taxonomists for standard genome sequencing and annotation.</title>
        <authorList>
            <consortium name="The Broad Institute Genomics Platform"/>
            <consortium name="The Broad Institute Genome Sequencing Center for Infectious Disease"/>
            <person name="Wu L."/>
            <person name="Ma J."/>
        </authorList>
    </citation>
    <scope>NUCLEOTIDE SEQUENCE [LARGE SCALE GENOMIC DNA]</scope>
    <source>
        <strain evidence="3">CGMCC 4.7371</strain>
    </source>
</reference>
<name>A0ABQ2NFK5_9ACTN</name>
<sequence>MSEFAPGVDPTAAVSAPARERVGLGLLAAAGVVVLGVALTVVVWRLGFVASITSFVLAAGAVFAYSKAAGADPRRGLPALVVLIIAGVVAGCLALIGSDAWDAWAEVAGPGSGTSRSHFVTSAMTDSTIIAAYKRDLLFYVGFAVLGAWSTFRRLLAH</sequence>
<evidence type="ECO:0000313" key="2">
    <source>
        <dbReference type="EMBL" id="GGO93066.1"/>
    </source>
</evidence>
<organism evidence="2 3">
    <name type="scientific">Nocardioides phosphati</name>
    <dbReference type="NCBI Taxonomy" id="1867775"/>
    <lineage>
        <taxon>Bacteria</taxon>
        <taxon>Bacillati</taxon>
        <taxon>Actinomycetota</taxon>
        <taxon>Actinomycetes</taxon>
        <taxon>Propionibacteriales</taxon>
        <taxon>Nocardioidaceae</taxon>
        <taxon>Nocardioides</taxon>
    </lineage>
</organism>
<accession>A0ABQ2NFK5</accession>
<feature type="transmembrane region" description="Helical" evidence="1">
    <location>
        <begin position="22"/>
        <end position="42"/>
    </location>
</feature>
<dbReference type="EMBL" id="BMNI01000010">
    <property type="protein sequence ID" value="GGO93066.1"/>
    <property type="molecule type" value="Genomic_DNA"/>
</dbReference>
<dbReference type="Proteomes" id="UP000655410">
    <property type="component" value="Unassembled WGS sequence"/>
</dbReference>
<protein>
    <submittedName>
        <fullName evidence="2">Uncharacterized protein</fullName>
    </submittedName>
</protein>
<feature type="transmembrane region" description="Helical" evidence="1">
    <location>
        <begin position="48"/>
        <end position="65"/>
    </location>
</feature>
<feature type="transmembrane region" description="Helical" evidence="1">
    <location>
        <begin position="137"/>
        <end position="156"/>
    </location>
</feature>
<keyword evidence="1" id="KW-0812">Transmembrane</keyword>
<comment type="caution">
    <text evidence="2">The sequence shown here is derived from an EMBL/GenBank/DDBJ whole genome shotgun (WGS) entry which is preliminary data.</text>
</comment>
<keyword evidence="1" id="KW-0472">Membrane</keyword>
<evidence type="ECO:0000256" key="1">
    <source>
        <dbReference type="SAM" id="Phobius"/>
    </source>
</evidence>
<feature type="transmembrane region" description="Helical" evidence="1">
    <location>
        <begin position="77"/>
        <end position="96"/>
    </location>
</feature>